<protein>
    <submittedName>
        <fullName evidence="1">Uncharacterized protein</fullName>
    </submittedName>
</protein>
<proteinExistence type="predicted"/>
<reference evidence="1" key="1">
    <citation type="journal article" date="2019" name="Science">
        <title>Mutation of a bHLH transcription factor allowed almond domestication.</title>
        <authorList>
            <person name="Sanchez-Perez R."/>
            <person name="Pavan S."/>
            <person name="Mazzeo R."/>
            <person name="Moldovan C."/>
            <person name="Aiese Cigliano R."/>
            <person name="Del Cueto J."/>
            <person name="Ricciardi F."/>
            <person name="Lotti C."/>
            <person name="Ricciardi L."/>
            <person name="Dicenta F."/>
            <person name="Lopez-Marques R.L."/>
            <person name="Lindberg Moller B."/>
        </authorList>
    </citation>
    <scope>NUCLEOTIDE SEQUENCE</scope>
</reference>
<gene>
    <name evidence="1" type="ORF">Prudu_015637</name>
</gene>
<evidence type="ECO:0000313" key="1">
    <source>
        <dbReference type="EMBL" id="BBH04484.1"/>
    </source>
</evidence>
<sequence>MAANLVQLSFLTDKEGNDLTDQINPAFEIWHDKDQAMLTWMRSTCSEHVLPFTAGLASSRELWLNLEKRFQVVGVSSEYRRNLGRCFSNNRHLRCTS</sequence>
<name>A0A4Y1RJS8_PRUDU</name>
<organism evidence="1">
    <name type="scientific">Prunus dulcis</name>
    <name type="common">Almond</name>
    <name type="synonym">Amygdalus dulcis</name>
    <dbReference type="NCBI Taxonomy" id="3755"/>
    <lineage>
        <taxon>Eukaryota</taxon>
        <taxon>Viridiplantae</taxon>
        <taxon>Streptophyta</taxon>
        <taxon>Embryophyta</taxon>
        <taxon>Tracheophyta</taxon>
        <taxon>Spermatophyta</taxon>
        <taxon>Magnoliopsida</taxon>
        <taxon>eudicotyledons</taxon>
        <taxon>Gunneridae</taxon>
        <taxon>Pentapetalae</taxon>
        <taxon>rosids</taxon>
        <taxon>fabids</taxon>
        <taxon>Rosales</taxon>
        <taxon>Rosaceae</taxon>
        <taxon>Amygdaloideae</taxon>
        <taxon>Amygdaleae</taxon>
        <taxon>Prunus</taxon>
    </lineage>
</organism>
<dbReference type="AlphaFoldDB" id="A0A4Y1RJS8"/>
<accession>A0A4Y1RJS8</accession>
<dbReference type="EMBL" id="AP019302">
    <property type="protein sequence ID" value="BBH04484.1"/>
    <property type="molecule type" value="Genomic_DNA"/>
</dbReference>